<feature type="compositionally biased region" description="Low complexity" evidence="1">
    <location>
        <begin position="29"/>
        <end position="56"/>
    </location>
</feature>
<feature type="region of interest" description="Disordered" evidence="1">
    <location>
        <begin position="1"/>
        <end position="59"/>
    </location>
</feature>
<dbReference type="OrthoDB" id="421474at2759"/>
<dbReference type="Proteomes" id="UP000239899">
    <property type="component" value="Unassembled WGS sequence"/>
</dbReference>
<dbReference type="PANTHER" id="PTHR47721:SF2">
    <property type="entry name" value="OS01G0235100 PROTEIN"/>
    <property type="match status" value="1"/>
</dbReference>
<dbReference type="PANTHER" id="PTHR47721">
    <property type="entry name" value="OS01G0235100 PROTEIN"/>
    <property type="match status" value="1"/>
</dbReference>
<dbReference type="AlphaFoldDB" id="A0A2P6U2I7"/>
<accession>A0A2P6U2I7</accession>
<sequence length="126" mass="13157">MLAPALSAQRAPAPFVAAPRQQQRRVRASVRAQAADEQQPAASSAEQQQPQQPAAAKGGCPTCGAADIAFGCDGSGRIVGGIGAVPGFGWWPIKAYRPCPKASQAGVQYQRKGQITDEVLFGRGRQ</sequence>
<protein>
    <submittedName>
        <fullName evidence="2">Uncharacterized protein</fullName>
    </submittedName>
</protein>
<proteinExistence type="predicted"/>
<keyword evidence="3" id="KW-1185">Reference proteome</keyword>
<gene>
    <name evidence="2" type="ORF">C2E21_0700</name>
</gene>
<organism evidence="2 3">
    <name type="scientific">Chlorella sorokiniana</name>
    <name type="common">Freshwater green alga</name>
    <dbReference type="NCBI Taxonomy" id="3076"/>
    <lineage>
        <taxon>Eukaryota</taxon>
        <taxon>Viridiplantae</taxon>
        <taxon>Chlorophyta</taxon>
        <taxon>core chlorophytes</taxon>
        <taxon>Trebouxiophyceae</taxon>
        <taxon>Chlorellales</taxon>
        <taxon>Chlorellaceae</taxon>
        <taxon>Chlorella clade</taxon>
        <taxon>Chlorella</taxon>
    </lineage>
</organism>
<name>A0A2P6U2I7_CHLSO</name>
<evidence type="ECO:0000313" key="3">
    <source>
        <dbReference type="Proteomes" id="UP000239899"/>
    </source>
</evidence>
<comment type="caution">
    <text evidence="2">The sequence shown here is derived from an EMBL/GenBank/DDBJ whole genome shotgun (WGS) entry which is preliminary data.</text>
</comment>
<reference evidence="2 3" key="1">
    <citation type="journal article" date="2018" name="Plant J.">
        <title>Genome sequences of Chlorella sorokiniana UTEX 1602 and Micractinium conductrix SAG 241.80: implications to maltose excretion by a green alga.</title>
        <authorList>
            <person name="Arriola M.B."/>
            <person name="Velmurugan N."/>
            <person name="Zhang Y."/>
            <person name="Plunkett M.H."/>
            <person name="Hondzo H."/>
            <person name="Barney B.M."/>
        </authorList>
    </citation>
    <scope>NUCLEOTIDE SEQUENCE [LARGE SCALE GENOMIC DNA]</scope>
    <source>
        <strain evidence="3">UTEX 1602</strain>
    </source>
</reference>
<feature type="compositionally biased region" description="Low complexity" evidence="1">
    <location>
        <begin position="8"/>
        <end position="21"/>
    </location>
</feature>
<evidence type="ECO:0000256" key="1">
    <source>
        <dbReference type="SAM" id="MobiDB-lite"/>
    </source>
</evidence>
<dbReference type="EMBL" id="LHPG02000002">
    <property type="protein sequence ID" value="PRW60519.1"/>
    <property type="molecule type" value="Genomic_DNA"/>
</dbReference>
<evidence type="ECO:0000313" key="2">
    <source>
        <dbReference type="EMBL" id="PRW60519.1"/>
    </source>
</evidence>